<evidence type="ECO:0000256" key="5">
    <source>
        <dbReference type="ARBA" id="ARBA00022833"/>
    </source>
</evidence>
<dbReference type="PANTHER" id="PTHR20916">
    <property type="entry name" value="CYSTEINE AND GLYCINE-RICH PROTEIN 2 BINDING PROTEIN"/>
    <property type="match status" value="1"/>
</dbReference>
<dbReference type="GO" id="GO:0005634">
    <property type="term" value="C:nucleus"/>
    <property type="evidence" value="ECO:0007669"/>
    <property type="project" value="UniProtKB-SubCell"/>
</dbReference>
<feature type="region of interest" description="Disordered" evidence="11">
    <location>
        <begin position="47"/>
        <end position="67"/>
    </location>
</feature>
<accession>A0A336MF83</accession>
<keyword evidence="8" id="KW-0804">Transcription</keyword>
<evidence type="ECO:0000313" key="13">
    <source>
        <dbReference type="EMBL" id="SSX27453.1"/>
    </source>
</evidence>
<feature type="compositionally biased region" description="Low complexity" evidence="11">
    <location>
        <begin position="194"/>
        <end position="209"/>
    </location>
</feature>
<evidence type="ECO:0000259" key="12">
    <source>
        <dbReference type="PROSITE" id="PS50157"/>
    </source>
</evidence>
<dbReference type="SUPFAM" id="SSF57667">
    <property type="entry name" value="beta-beta-alpha zinc fingers"/>
    <property type="match status" value="1"/>
</dbReference>
<evidence type="ECO:0000256" key="2">
    <source>
        <dbReference type="ARBA" id="ARBA00022723"/>
    </source>
</evidence>
<keyword evidence="9" id="KW-0539">Nucleus</keyword>
<sequence length="658" mass="71762">MLEHSILIANDVSPDVMSSSARGGMDISESFRPEDLSKTDFFDFVTAGAPEMGTGNTTGNEPSTGNDQPLQGFDQFWGPDKDTSRLDQNMFDDLNRYVGWNPSATPTSNSISNPPSVNNTDGQIYTITVLNGSTEPWLRKDSMESTAAPSLDIDSILGGFPNYIKQECFNYEDSGFATDSKDNLISPTQPTPPQSNGSQQQVQSSTNSNMLLGNGPNRNTVPGQNSTSGQRHVIAFQNNNNNDWQMGDHNEDQNSAESLLRSALQGKGYSKGMHLPNGVAVLPNVKSEDDLRHVLFSSDHDALVYADSTLAPPIFEEHSIGSPGSQQQSVQSTTTGNVVVDDMFLSLDPFSDDYEKIKRIATEVHQFCTDNNNYSEVVVEPAAINSNNSNSISNNNNSSNQTSSIVSTTTTTSGNSSLTSNQSLIHSTSVSDVTTTNHHHILAPHGHHLQLTTSNNNGTSTIRTKTTKKYKRASNNNNNNTTINNLNNNITNNNNNNNNNNTTSPTHLNGQRKERSLHYCSICSKGFKDKYSVNVHIRTHTGEKPFACSLCGKSFRQKAHLAKHYQTHLAQKNGNGQVKGNKNNNHNNNNNGNSTNTLQSPSQPPPQQQQQQQQSNISHLHPLPPPQSLTPIQIQITHNQTPLGVISSPGQSTIVAIR</sequence>
<evidence type="ECO:0000256" key="3">
    <source>
        <dbReference type="ARBA" id="ARBA00022737"/>
    </source>
</evidence>
<dbReference type="GO" id="GO:0003677">
    <property type="term" value="F:DNA binding"/>
    <property type="evidence" value="ECO:0007669"/>
    <property type="project" value="UniProtKB-KW"/>
</dbReference>
<evidence type="ECO:0000256" key="6">
    <source>
        <dbReference type="ARBA" id="ARBA00023015"/>
    </source>
</evidence>
<evidence type="ECO:0000256" key="1">
    <source>
        <dbReference type="ARBA" id="ARBA00004123"/>
    </source>
</evidence>
<reference evidence="13" key="1">
    <citation type="submission" date="2018-07" db="EMBL/GenBank/DDBJ databases">
        <authorList>
            <person name="Quirk P.G."/>
            <person name="Krulwich T.A."/>
        </authorList>
    </citation>
    <scope>NUCLEOTIDE SEQUENCE</scope>
</reference>
<dbReference type="Gene3D" id="3.30.160.60">
    <property type="entry name" value="Classic Zinc Finger"/>
    <property type="match status" value="2"/>
</dbReference>
<keyword evidence="2" id="KW-0479">Metal-binding</keyword>
<feature type="compositionally biased region" description="Low complexity" evidence="11">
    <location>
        <begin position="608"/>
        <end position="621"/>
    </location>
</feature>
<feature type="region of interest" description="Disordered" evidence="11">
    <location>
        <begin position="179"/>
        <end position="228"/>
    </location>
</feature>
<evidence type="ECO:0000256" key="4">
    <source>
        <dbReference type="ARBA" id="ARBA00022771"/>
    </source>
</evidence>
<feature type="compositionally biased region" description="Low complexity" evidence="11">
    <location>
        <begin position="572"/>
        <end position="593"/>
    </location>
</feature>
<feature type="compositionally biased region" description="Polar residues" evidence="11">
    <location>
        <begin position="54"/>
        <end position="67"/>
    </location>
</feature>
<keyword evidence="7" id="KW-0238">DNA-binding</keyword>
<dbReference type="OMA" id="VPSMYQD"/>
<comment type="subcellular location">
    <subcellularLocation>
        <location evidence="1">Nucleus</location>
    </subcellularLocation>
</comment>
<dbReference type="FunFam" id="3.30.160.60:FF:000145">
    <property type="entry name" value="Zinc finger protein 574"/>
    <property type="match status" value="1"/>
</dbReference>
<gene>
    <name evidence="13" type="primary">CSON014546</name>
</gene>
<proteinExistence type="predicted"/>
<dbReference type="PROSITE" id="PS50157">
    <property type="entry name" value="ZINC_FINGER_C2H2_2"/>
    <property type="match status" value="2"/>
</dbReference>
<evidence type="ECO:0000256" key="7">
    <source>
        <dbReference type="ARBA" id="ARBA00023125"/>
    </source>
</evidence>
<feature type="compositionally biased region" description="Low complexity" evidence="11">
    <location>
        <begin position="475"/>
        <end position="503"/>
    </location>
</feature>
<keyword evidence="6" id="KW-0805">Transcription regulation</keyword>
<evidence type="ECO:0000256" key="10">
    <source>
        <dbReference type="PROSITE-ProRule" id="PRU00042"/>
    </source>
</evidence>
<feature type="domain" description="C2H2-type" evidence="12">
    <location>
        <begin position="518"/>
        <end position="545"/>
    </location>
</feature>
<dbReference type="VEuPathDB" id="VectorBase:CSON014546"/>
<keyword evidence="3" id="KW-0677">Repeat</keyword>
<feature type="domain" description="C2H2-type" evidence="12">
    <location>
        <begin position="546"/>
        <end position="573"/>
    </location>
</feature>
<dbReference type="Pfam" id="PF00096">
    <property type="entry name" value="zf-C2H2"/>
    <property type="match status" value="2"/>
</dbReference>
<evidence type="ECO:0000256" key="9">
    <source>
        <dbReference type="ARBA" id="ARBA00023242"/>
    </source>
</evidence>
<organism evidence="13">
    <name type="scientific">Culicoides sonorensis</name>
    <name type="common">Biting midge</name>
    <dbReference type="NCBI Taxonomy" id="179676"/>
    <lineage>
        <taxon>Eukaryota</taxon>
        <taxon>Metazoa</taxon>
        <taxon>Ecdysozoa</taxon>
        <taxon>Arthropoda</taxon>
        <taxon>Hexapoda</taxon>
        <taxon>Insecta</taxon>
        <taxon>Pterygota</taxon>
        <taxon>Neoptera</taxon>
        <taxon>Endopterygota</taxon>
        <taxon>Diptera</taxon>
        <taxon>Nematocera</taxon>
        <taxon>Chironomoidea</taxon>
        <taxon>Ceratopogonidae</taxon>
        <taxon>Ceratopogoninae</taxon>
        <taxon>Culicoides</taxon>
        <taxon>Monoculicoides</taxon>
    </lineage>
</organism>
<keyword evidence="4 10" id="KW-0863">Zinc-finger</keyword>
<dbReference type="GO" id="GO:0008270">
    <property type="term" value="F:zinc ion binding"/>
    <property type="evidence" value="ECO:0007669"/>
    <property type="project" value="UniProtKB-KW"/>
</dbReference>
<dbReference type="InterPro" id="IPR036236">
    <property type="entry name" value="Znf_C2H2_sf"/>
</dbReference>
<name>A0A336MF83_CULSO</name>
<feature type="region of interest" description="Disordered" evidence="11">
    <location>
        <begin position="570"/>
        <end position="630"/>
    </location>
</feature>
<feature type="region of interest" description="Disordered" evidence="11">
    <location>
        <begin position="389"/>
        <end position="423"/>
    </location>
</feature>
<feature type="compositionally biased region" description="Polar residues" evidence="11">
    <location>
        <begin position="216"/>
        <end position="228"/>
    </location>
</feature>
<dbReference type="SMART" id="SM00355">
    <property type="entry name" value="ZnF_C2H2"/>
    <property type="match status" value="2"/>
</dbReference>
<evidence type="ECO:0000256" key="11">
    <source>
        <dbReference type="SAM" id="MobiDB-lite"/>
    </source>
</evidence>
<dbReference type="EMBL" id="UFQT01000830">
    <property type="protein sequence ID" value="SSX27453.1"/>
    <property type="molecule type" value="Genomic_DNA"/>
</dbReference>
<dbReference type="PANTHER" id="PTHR20916:SF18">
    <property type="entry name" value="IPT_TIG DOMAIN-CONTAINING PROTEIN"/>
    <property type="match status" value="1"/>
</dbReference>
<dbReference type="InterPro" id="IPR013087">
    <property type="entry name" value="Znf_C2H2_type"/>
</dbReference>
<keyword evidence="5" id="KW-0862">Zinc</keyword>
<dbReference type="PROSITE" id="PS00028">
    <property type="entry name" value="ZINC_FINGER_C2H2_1"/>
    <property type="match status" value="2"/>
</dbReference>
<protein>
    <submittedName>
        <fullName evidence="13">CSON014546 protein</fullName>
    </submittedName>
</protein>
<dbReference type="FunFam" id="3.30.160.60:FF:001385">
    <property type="entry name" value="zinc finger protein 774"/>
    <property type="match status" value="1"/>
</dbReference>
<evidence type="ECO:0000256" key="8">
    <source>
        <dbReference type="ARBA" id="ARBA00023163"/>
    </source>
</evidence>
<dbReference type="AlphaFoldDB" id="A0A336MF83"/>
<feature type="region of interest" description="Disordered" evidence="11">
    <location>
        <begin position="443"/>
        <end position="512"/>
    </location>
</feature>